<protein>
    <submittedName>
        <fullName evidence="2">CGNR zinc finger domain-containing protein</fullName>
    </submittedName>
</protein>
<evidence type="ECO:0000313" key="3">
    <source>
        <dbReference type="Proteomes" id="UP000431744"/>
    </source>
</evidence>
<evidence type="ECO:0000313" key="2">
    <source>
        <dbReference type="EMBL" id="KAB1650493.1"/>
    </source>
</evidence>
<sequence length="192" mass="22040">MLFTSDVEASLRQATVLVNTLPVHDPDGVDSLSTTDDLDVFLAEFPTQGSRDDPDRELVRMRSLRRHLRRLWEVESEDEAVEIVNEMLRRGRALPQLQRHDDYGWHIHAASDDDPLWSRTEVDVAMAFVELLRADEFERVKRCVAEDCEAVLIDLSRNRSKQYCDTGNCGNRTNVRAYRARQAETQAIDLPG</sequence>
<keyword evidence="3" id="KW-1185">Reference proteome</keyword>
<dbReference type="InterPro" id="IPR021005">
    <property type="entry name" value="Znf_CGNR"/>
</dbReference>
<dbReference type="Pfam" id="PF11706">
    <property type="entry name" value="zf-CGNR"/>
    <property type="match status" value="1"/>
</dbReference>
<proteinExistence type="predicted"/>
<reference evidence="2 3" key="1">
    <citation type="submission" date="2019-09" db="EMBL/GenBank/DDBJ databases">
        <title>Phylogeny of genus Pseudoclavibacter and closely related genus.</title>
        <authorList>
            <person name="Li Y."/>
        </authorList>
    </citation>
    <scope>NUCLEOTIDE SEQUENCE [LARGE SCALE GENOMIC DNA]</scope>
    <source>
        <strain evidence="2 3">EGI 60007</strain>
    </source>
</reference>
<feature type="domain" description="Zinc finger CGNR" evidence="1">
    <location>
        <begin position="139"/>
        <end position="182"/>
    </location>
</feature>
<dbReference type="InterPro" id="IPR023286">
    <property type="entry name" value="ABATE_dom_sf"/>
</dbReference>
<evidence type="ECO:0000259" key="1">
    <source>
        <dbReference type="Pfam" id="PF11706"/>
    </source>
</evidence>
<dbReference type="AlphaFoldDB" id="A0A6H9WMQ1"/>
<dbReference type="Proteomes" id="UP000431744">
    <property type="component" value="Unassembled WGS sequence"/>
</dbReference>
<comment type="caution">
    <text evidence="2">The sequence shown here is derived from an EMBL/GenBank/DDBJ whole genome shotgun (WGS) entry which is preliminary data.</text>
</comment>
<name>A0A6H9WMQ1_9MICO</name>
<dbReference type="PANTHER" id="PTHR35525">
    <property type="entry name" value="BLL6575 PROTEIN"/>
    <property type="match status" value="1"/>
</dbReference>
<dbReference type="InterPro" id="IPR010852">
    <property type="entry name" value="ABATE"/>
</dbReference>
<dbReference type="Gene3D" id="1.10.3300.10">
    <property type="entry name" value="Jann2411-like domain"/>
    <property type="match status" value="1"/>
</dbReference>
<dbReference type="EMBL" id="WBJY01000001">
    <property type="protein sequence ID" value="KAB1650493.1"/>
    <property type="molecule type" value="Genomic_DNA"/>
</dbReference>
<accession>A0A6H9WMQ1</accession>
<organism evidence="2 3">
    <name type="scientific">Pseudoclavibacter endophyticus</name>
    <dbReference type="NCBI Taxonomy" id="1778590"/>
    <lineage>
        <taxon>Bacteria</taxon>
        <taxon>Bacillati</taxon>
        <taxon>Actinomycetota</taxon>
        <taxon>Actinomycetes</taxon>
        <taxon>Micrococcales</taxon>
        <taxon>Microbacteriaceae</taxon>
        <taxon>Pseudoclavibacter</taxon>
    </lineage>
</organism>
<dbReference type="OrthoDB" id="3531194at2"/>
<gene>
    <name evidence="2" type="ORF">F8O04_03435</name>
</gene>
<dbReference type="PANTHER" id="PTHR35525:SF3">
    <property type="entry name" value="BLL6575 PROTEIN"/>
    <property type="match status" value="1"/>
</dbReference>
<dbReference type="SUPFAM" id="SSF160904">
    <property type="entry name" value="Jann2411-like"/>
    <property type="match status" value="1"/>
</dbReference>
<dbReference type="Pfam" id="PF07336">
    <property type="entry name" value="ABATE"/>
    <property type="match status" value="1"/>
</dbReference>